<name>A0A6G1CAL4_9ORYZ</name>
<dbReference type="AlphaFoldDB" id="A0A6G1CAL4"/>
<protein>
    <submittedName>
        <fullName evidence="2">Uncharacterized protein</fullName>
    </submittedName>
</protein>
<accession>A0A6G1CAL4</accession>
<evidence type="ECO:0000256" key="1">
    <source>
        <dbReference type="SAM" id="MobiDB-lite"/>
    </source>
</evidence>
<feature type="region of interest" description="Disordered" evidence="1">
    <location>
        <begin position="92"/>
        <end position="127"/>
    </location>
</feature>
<evidence type="ECO:0000313" key="3">
    <source>
        <dbReference type="Proteomes" id="UP000479710"/>
    </source>
</evidence>
<sequence length="127" mass="13945">NRRPKSPPCLASVLQSAAVTPLLFRPQVEPSRQRRRRTSRSQPTKGIGLRSPKRGDRPSSSISPAELRHGRSSSTNPAARCTTVAVGSIRRRRCCSDPSGPLATPDSDNSEYVEQEPEVECDHSLQQ</sequence>
<keyword evidence="3" id="KW-1185">Reference proteome</keyword>
<feature type="non-terminal residue" evidence="2">
    <location>
        <position position="127"/>
    </location>
</feature>
<feature type="region of interest" description="Disordered" evidence="1">
    <location>
        <begin position="21"/>
        <end position="80"/>
    </location>
</feature>
<dbReference type="Proteomes" id="UP000479710">
    <property type="component" value="Unassembled WGS sequence"/>
</dbReference>
<feature type="compositionally biased region" description="Acidic residues" evidence="1">
    <location>
        <begin position="108"/>
        <end position="119"/>
    </location>
</feature>
<comment type="caution">
    <text evidence="2">The sequence shown here is derived from an EMBL/GenBank/DDBJ whole genome shotgun (WGS) entry which is preliminary data.</text>
</comment>
<reference evidence="2 3" key="1">
    <citation type="submission" date="2019-11" db="EMBL/GenBank/DDBJ databases">
        <title>Whole genome sequence of Oryza granulata.</title>
        <authorList>
            <person name="Li W."/>
        </authorList>
    </citation>
    <scope>NUCLEOTIDE SEQUENCE [LARGE SCALE GENOMIC DNA]</scope>
    <source>
        <strain evidence="3">cv. Menghai</strain>
        <tissue evidence="2">Leaf</tissue>
    </source>
</reference>
<feature type="non-terminal residue" evidence="2">
    <location>
        <position position="1"/>
    </location>
</feature>
<dbReference type="EMBL" id="SPHZ02000010">
    <property type="protein sequence ID" value="KAF0897136.1"/>
    <property type="molecule type" value="Genomic_DNA"/>
</dbReference>
<proteinExistence type="predicted"/>
<gene>
    <name evidence="2" type="ORF">E2562_033731</name>
</gene>
<evidence type="ECO:0000313" key="2">
    <source>
        <dbReference type="EMBL" id="KAF0897136.1"/>
    </source>
</evidence>
<organism evidence="2 3">
    <name type="scientific">Oryza meyeriana var. granulata</name>
    <dbReference type="NCBI Taxonomy" id="110450"/>
    <lineage>
        <taxon>Eukaryota</taxon>
        <taxon>Viridiplantae</taxon>
        <taxon>Streptophyta</taxon>
        <taxon>Embryophyta</taxon>
        <taxon>Tracheophyta</taxon>
        <taxon>Spermatophyta</taxon>
        <taxon>Magnoliopsida</taxon>
        <taxon>Liliopsida</taxon>
        <taxon>Poales</taxon>
        <taxon>Poaceae</taxon>
        <taxon>BOP clade</taxon>
        <taxon>Oryzoideae</taxon>
        <taxon>Oryzeae</taxon>
        <taxon>Oryzinae</taxon>
        <taxon>Oryza</taxon>
        <taxon>Oryza meyeriana</taxon>
    </lineage>
</organism>